<proteinExistence type="predicted"/>
<dbReference type="InterPro" id="IPR013106">
    <property type="entry name" value="Ig_V-set"/>
</dbReference>
<dbReference type="Proteomes" id="UP001239994">
    <property type="component" value="Unassembled WGS sequence"/>
</dbReference>
<sequence>MSNRYASDKTILSVSLENQEVVYSGRVDSFPEEYMKGNFSIKLRDVKLSDAGTYSCFMPQVGVHTKLDLIVKERESSDWSDRAGNGDVRGRSNSVLLLFTSLLGFIVLHP</sequence>
<keyword evidence="1" id="KW-1133">Transmembrane helix</keyword>
<name>A0AAD8ZMZ5_9TELE</name>
<comment type="caution">
    <text evidence="3">The sequence shown here is derived from an EMBL/GenBank/DDBJ whole genome shotgun (WGS) entry which is preliminary data.</text>
</comment>
<feature type="domain" description="Immunoglobulin V-set" evidence="2">
    <location>
        <begin position="13"/>
        <end position="58"/>
    </location>
</feature>
<dbReference type="EMBL" id="JAROKS010000007">
    <property type="protein sequence ID" value="KAK1802087.1"/>
    <property type="molecule type" value="Genomic_DNA"/>
</dbReference>
<dbReference type="InterPro" id="IPR036179">
    <property type="entry name" value="Ig-like_dom_sf"/>
</dbReference>
<organism evidence="3 4">
    <name type="scientific">Electrophorus voltai</name>
    <dbReference type="NCBI Taxonomy" id="2609070"/>
    <lineage>
        <taxon>Eukaryota</taxon>
        <taxon>Metazoa</taxon>
        <taxon>Chordata</taxon>
        <taxon>Craniata</taxon>
        <taxon>Vertebrata</taxon>
        <taxon>Euteleostomi</taxon>
        <taxon>Actinopterygii</taxon>
        <taxon>Neopterygii</taxon>
        <taxon>Teleostei</taxon>
        <taxon>Ostariophysi</taxon>
        <taxon>Gymnotiformes</taxon>
        <taxon>Gymnotoidei</taxon>
        <taxon>Gymnotidae</taxon>
        <taxon>Electrophorus</taxon>
    </lineage>
</organism>
<dbReference type="AlphaFoldDB" id="A0AAD8ZMZ5"/>
<dbReference type="InterPro" id="IPR013783">
    <property type="entry name" value="Ig-like_fold"/>
</dbReference>
<keyword evidence="4" id="KW-1185">Reference proteome</keyword>
<keyword evidence="1" id="KW-0472">Membrane</keyword>
<dbReference type="Gene3D" id="2.60.40.10">
    <property type="entry name" value="Immunoglobulins"/>
    <property type="match status" value="1"/>
</dbReference>
<feature type="transmembrane region" description="Helical" evidence="1">
    <location>
        <begin position="92"/>
        <end position="109"/>
    </location>
</feature>
<protein>
    <recommendedName>
        <fullName evidence="2">Immunoglobulin V-set domain-containing protein</fullName>
    </recommendedName>
</protein>
<keyword evidence="1" id="KW-0812">Transmembrane</keyword>
<gene>
    <name evidence="3" type="ORF">P4O66_004427</name>
</gene>
<evidence type="ECO:0000256" key="1">
    <source>
        <dbReference type="SAM" id="Phobius"/>
    </source>
</evidence>
<dbReference type="SUPFAM" id="SSF48726">
    <property type="entry name" value="Immunoglobulin"/>
    <property type="match status" value="1"/>
</dbReference>
<reference evidence="3" key="1">
    <citation type="submission" date="2023-03" db="EMBL/GenBank/DDBJ databases">
        <title>Electrophorus voltai genome.</title>
        <authorList>
            <person name="Bian C."/>
        </authorList>
    </citation>
    <scope>NUCLEOTIDE SEQUENCE</scope>
    <source>
        <strain evidence="3">CB-2022</strain>
        <tissue evidence="3">Muscle</tissue>
    </source>
</reference>
<accession>A0AAD8ZMZ5</accession>
<evidence type="ECO:0000313" key="3">
    <source>
        <dbReference type="EMBL" id="KAK1802087.1"/>
    </source>
</evidence>
<evidence type="ECO:0000259" key="2">
    <source>
        <dbReference type="Pfam" id="PF07686"/>
    </source>
</evidence>
<evidence type="ECO:0000313" key="4">
    <source>
        <dbReference type="Proteomes" id="UP001239994"/>
    </source>
</evidence>
<dbReference type="Pfam" id="PF07686">
    <property type="entry name" value="V-set"/>
    <property type="match status" value="1"/>
</dbReference>